<dbReference type="PANTHER" id="PTHR37049:SF4">
    <property type="entry name" value="RHODANESE DOMAIN-CONTAINING PROTEIN"/>
    <property type="match status" value="1"/>
</dbReference>
<evidence type="ECO:0000256" key="1">
    <source>
        <dbReference type="SAM" id="MobiDB-lite"/>
    </source>
</evidence>
<evidence type="ECO:0000313" key="4">
    <source>
        <dbReference type="EMBL" id="KAF6795908.1"/>
    </source>
</evidence>
<sequence>MKLSMSESGAAALLALAATPLASAADCNADNCLRALRATQTPGRLESARAFCATFTGASAAPTETPAFALDNCKPNQVGDASFRISSACSCIAAPSTTASTSVTASASATATAGAACSAVSVSWAAQIAATPTPTVDAKLAYECINSAPLNKPAALKFIDEMKPYLEWQSDLAFLKNPPADYFFPPHDVFAALDKVRSGIEADEYPNEYSWQQDMFINVFGPGHDGHLYVYSDLLTNAMEWARPFALVSVSEDGVSTPVIKIYDDVMNNPASASVLKLINGVDAVKFIEDRIFAVTGNQDADAAYNSMFYQKSFAASGGTGFFKQGGRTRYVYPGPLTSFTFENGTEITLPNVARLKGNWAGVVDGPSFFKKFAPNAGSGNRDAAPTSTASSTSTPTPSPTPAPAGVSGYPAPVVISSDTIVSGYFLDEPGFEEVAVLVMLSFSPSNPPEFQKVVEDFFAAAVRAGKTKLVVDVQVNGGGYIFQGYDTFRQIFPDIVQEGTGHWRYSPGFKAVSEVFSKNCEGYDPETASDSLIQQCESVYNWGYDLDRNLSKFTSYPDKFPPVSCHQPLLASKLTPIKNVFEGDQYTDLIQWNFNNPIDTINATYGIGYDVTGYGSRRNFTRPFGGPENIVILYDGYCASTCTLFSQFMKWDAGVKSIAMGGRPEIQGKIQGVGGVKGSQSYSFSSVYSYAQTALENTDDEALKSQLDRFTGYPIFRASAAGVNVKDEILRENWDDGTPAQFVAEYSDCRLFWEANMHRDIRNLWKAAATAAFKGGKCAFGGIEHNETKRGAVARGERPVPFNKPRIPVPVKVPSRVPVARREEGEAEKSWTFEANQHMVTEN</sequence>
<dbReference type="AlphaFoldDB" id="A0A8H6IT41"/>
<dbReference type="Proteomes" id="UP000639643">
    <property type="component" value="Unassembled WGS sequence"/>
</dbReference>
<dbReference type="InterPro" id="IPR029045">
    <property type="entry name" value="ClpP/crotonase-like_dom_sf"/>
</dbReference>
<dbReference type="Gene3D" id="3.90.226.10">
    <property type="entry name" value="2-enoyl-CoA Hydratase, Chain A, domain 1"/>
    <property type="match status" value="1"/>
</dbReference>
<dbReference type="InterPro" id="IPR056186">
    <property type="entry name" value="PDZ_CPAF-rel"/>
</dbReference>
<name>A0A8H6IT41_9PEZI</name>
<comment type="caution">
    <text evidence="4">The sequence shown here is derived from an EMBL/GenBank/DDBJ whole genome shotgun (WGS) entry which is preliminary data.</text>
</comment>
<feature type="signal peptide" evidence="2">
    <location>
        <begin position="1"/>
        <end position="24"/>
    </location>
</feature>
<organism evidence="4 5">
    <name type="scientific">Colletotrichum musicola</name>
    <dbReference type="NCBI Taxonomy" id="2175873"/>
    <lineage>
        <taxon>Eukaryota</taxon>
        <taxon>Fungi</taxon>
        <taxon>Dikarya</taxon>
        <taxon>Ascomycota</taxon>
        <taxon>Pezizomycotina</taxon>
        <taxon>Sordariomycetes</taxon>
        <taxon>Hypocreomycetidae</taxon>
        <taxon>Glomerellales</taxon>
        <taxon>Glomerellaceae</taxon>
        <taxon>Colletotrichum</taxon>
        <taxon>Colletotrichum orchidearum species complex</taxon>
    </lineage>
</organism>
<keyword evidence="5" id="KW-1185">Reference proteome</keyword>
<dbReference type="Pfam" id="PF23658">
    <property type="entry name" value="PDZ_CPAF_rel"/>
    <property type="match status" value="1"/>
</dbReference>
<feature type="chain" id="PRO_5034241077" evidence="2">
    <location>
        <begin position="25"/>
        <end position="844"/>
    </location>
</feature>
<dbReference type="InterPro" id="IPR052766">
    <property type="entry name" value="S41A_metabolite_peptidase"/>
</dbReference>
<evidence type="ECO:0000313" key="5">
    <source>
        <dbReference type="Proteomes" id="UP000639643"/>
    </source>
</evidence>
<proteinExistence type="predicted"/>
<reference evidence="4" key="1">
    <citation type="journal article" date="2020" name="Phytopathology">
        <title>Genome Sequence Resources of Colletotrichum truncatum, C. plurivorum, C. musicola, and C. sojae: Four Species Pathogenic to Soybean (Glycine max).</title>
        <authorList>
            <person name="Rogerio F."/>
            <person name="Boufleur T.R."/>
            <person name="Ciampi-Guillardi M."/>
            <person name="Sukno S.A."/>
            <person name="Thon M.R."/>
            <person name="Massola Junior N.S."/>
            <person name="Baroncelli R."/>
        </authorList>
    </citation>
    <scope>NUCLEOTIDE SEQUENCE</scope>
    <source>
        <strain evidence="4">LFN0074</strain>
    </source>
</reference>
<keyword evidence="2" id="KW-0732">Signal</keyword>
<feature type="domain" description="CPAF-like PDZ" evidence="3">
    <location>
        <begin position="241"/>
        <end position="360"/>
    </location>
</feature>
<dbReference type="SUPFAM" id="SSF52096">
    <property type="entry name" value="ClpP/crotonase"/>
    <property type="match status" value="1"/>
</dbReference>
<feature type="compositionally biased region" description="Low complexity" evidence="1">
    <location>
        <begin position="384"/>
        <end position="396"/>
    </location>
</feature>
<gene>
    <name evidence="4" type="ORF">CMUS01_15893</name>
</gene>
<evidence type="ECO:0000256" key="2">
    <source>
        <dbReference type="SAM" id="SignalP"/>
    </source>
</evidence>
<protein>
    <submittedName>
        <fullName evidence="4">Peptidase s41 family protein</fullName>
    </submittedName>
</protein>
<dbReference type="OrthoDB" id="27214at2759"/>
<feature type="region of interest" description="Disordered" evidence="1">
    <location>
        <begin position="380"/>
        <end position="407"/>
    </location>
</feature>
<accession>A0A8H6IT41</accession>
<evidence type="ECO:0000259" key="3">
    <source>
        <dbReference type="Pfam" id="PF23658"/>
    </source>
</evidence>
<dbReference type="PANTHER" id="PTHR37049">
    <property type="entry name" value="PEPTIDASE S41 FAMILY PROTEIN"/>
    <property type="match status" value="1"/>
</dbReference>
<dbReference type="EMBL" id="WIGM01001491">
    <property type="protein sequence ID" value="KAF6795908.1"/>
    <property type="molecule type" value="Genomic_DNA"/>
</dbReference>